<dbReference type="OrthoDB" id="1779278at2"/>
<gene>
    <name evidence="1" type="ORF">DCMF_20280</name>
</gene>
<dbReference type="Proteomes" id="UP000323521">
    <property type="component" value="Chromosome"/>
</dbReference>
<evidence type="ECO:0000313" key="1">
    <source>
        <dbReference type="EMBL" id="ATW26791.1"/>
    </source>
</evidence>
<name>A0A3G1KWH8_FORW1</name>
<dbReference type="AlphaFoldDB" id="A0A3G1KWH8"/>
<accession>A0A3G1KWH8</accession>
<protein>
    <submittedName>
        <fullName evidence="1">Uncharacterized protein</fullName>
    </submittedName>
</protein>
<proteinExistence type="predicted"/>
<evidence type="ECO:0000313" key="2">
    <source>
        <dbReference type="Proteomes" id="UP000323521"/>
    </source>
</evidence>
<dbReference type="RefSeq" id="WP_148136112.1">
    <property type="nucleotide sequence ID" value="NZ_CP017634.1"/>
</dbReference>
<keyword evidence="2" id="KW-1185">Reference proteome</keyword>
<sequence length="70" mass="8195">MILYVLKCDQGYIRHREFQDFTNASLEKASVFSPEQYDQIKRARDGAKKAGMKNVRLVELTITEKELEMI</sequence>
<reference evidence="1 2" key="1">
    <citation type="submission" date="2016-10" db="EMBL/GenBank/DDBJ databases">
        <title>Complete Genome Sequence of Peptococcaceae strain DCMF.</title>
        <authorList>
            <person name="Edwards R.J."/>
            <person name="Holland S.I."/>
            <person name="Deshpande N.P."/>
            <person name="Wong Y.K."/>
            <person name="Ertan H."/>
            <person name="Manefield M."/>
            <person name="Russell T.L."/>
            <person name="Lee M.J."/>
        </authorList>
    </citation>
    <scope>NUCLEOTIDE SEQUENCE [LARGE SCALE GENOMIC DNA]</scope>
    <source>
        <strain evidence="1 2">DCMF</strain>
    </source>
</reference>
<organism evidence="1 2">
    <name type="scientific">Formimonas warabiya</name>
    <dbReference type="NCBI Taxonomy" id="1761012"/>
    <lineage>
        <taxon>Bacteria</taxon>
        <taxon>Bacillati</taxon>
        <taxon>Bacillota</taxon>
        <taxon>Clostridia</taxon>
        <taxon>Eubacteriales</taxon>
        <taxon>Peptococcaceae</taxon>
        <taxon>Candidatus Formimonas</taxon>
    </lineage>
</organism>
<dbReference type="EMBL" id="CP017634">
    <property type="protein sequence ID" value="ATW26791.1"/>
    <property type="molecule type" value="Genomic_DNA"/>
</dbReference>
<dbReference type="KEGG" id="fwa:DCMF_20280"/>